<name>C3ZQS8_BRAFL</name>
<dbReference type="InParanoid" id="C3ZQS8"/>
<feature type="compositionally biased region" description="Polar residues" evidence="4">
    <location>
        <begin position="1106"/>
        <end position="1131"/>
    </location>
</feature>
<feature type="compositionally biased region" description="Polar residues" evidence="4">
    <location>
        <begin position="4235"/>
        <end position="4250"/>
    </location>
</feature>
<dbReference type="InterPro" id="IPR039782">
    <property type="entry name" value="VPS13B"/>
</dbReference>
<feature type="domain" description="Vacuolar protein sorting-associated protein 13 VPS13 adaptor binding" evidence="6">
    <location>
        <begin position="2803"/>
        <end position="2883"/>
    </location>
</feature>
<dbReference type="PANTHER" id="PTHR12517:SF0">
    <property type="entry name" value="INTERMEMBRANE LIPID TRANSFER PROTEIN VPS13B"/>
    <property type="match status" value="1"/>
</dbReference>
<dbReference type="Pfam" id="PF12624">
    <property type="entry name" value="VPS13_N"/>
    <property type="match status" value="1"/>
</dbReference>
<accession>C3ZQS8</accession>
<proteinExistence type="inferred from homology"/>
<evidence type="ECO:0000313" key="7">
    <source>
        <dbReference type="EMBL" id="EEN45124.1"/>
    </source>
</evidence>
<feature type="region of interest" description="Disordered" evidence="4">
    <location>
        <begin position="4199"/>
        <end position="4254"/>
    </location>
</feature>
<feature type="compositionally biased region" description="Basic and acidic residues" evidence="4">
    <location>
        <begin position="621"/>
        <end position="631"/>
    </location>
</feature>
<sequence length="4293" mass="475202">MLESYIAPMLMSYVNKYIKNLKPSDLQLSLWGGDVVLNNLDLRLDVLEQELKLPITFLSGHIHELRVHVPWARLGYEPVVITINTIECVLKLRDASPGETDSTSSKTSTASSRASSVDRSKVKRQLTGSDADLPPGYVQTLINRVVNNVSIVVNNLILKYVEDDIVLSLNIKSAECYSVNEFWDSAFIDLTVEDLVLRKLIKFSDMTVCLDKRTAAGKIEMYQEPMIFRCSFETRIFMMYESLNAKLPFATKINTFCEEVNISISDIQLPMYLRLIQLCTALYYGDIDLPESQQQQEGHELEHEQELATGNTELVTFEEEEGEGEGGGRGKPTKPAEPILAFSAYVKKAVVTFKLTELTQENMFYGPQKLVFKPYLRLEQDGSSLEILMRGETFFDAQIGFTKFQLTCMDEEETTTREMDPCFLKAGEPVENKTSSHFFSQSLFDERSPENNRVQPDFVLDVEMHQRLYNETAMLQRYGAFWMDYLYTMEIEDRNVSESGSDAGSHSSHQDMSTIKESSSKRFLFAPVQATVTSEVVQKLLKFQECANNHEYEPYSQPKPVVVDESRPHPTLEEVAAMEEFIPTRSMHVTLLSLTVYVCGAERPDTPASEVQEPRKGRRVSRQDSKQKLLEPPKPPEQVFPLPTIVVQADRIDIQNTVPMYRYNLVPAVSCMVQPSGNLLHHCYSHIYVKVFGFQVGLTTMDPSNPSPAPLTVLPPCSTAVYYKTLLLPMYWRDPLQSQTEVLLELPGVVCTLTQPQLQLLHLIQLSWTGHVGGFHRTSLVEDVFNPSAKAFPAGQPMIEVSLSGLEWKYVETLSLRAVSGTVGGLKVSVHSIENGTEAVTPILAGPVDSSQVHNTKFFTMVTEEATPSNLPSDLMTLTFQIGKDANIKPESTKSESKQRSRTRTSSQPIPMAHLTSPQEPAKAEEKKADGTLVIKKWLHDMFPVVRQLQVQMYYTTTGQPHPMLAVCLPRINICSSGHKHMEALQDIPYSPDRPFLETDLLPWNISLEKCSIYTVHDYQGVYYLLEPTAVTSVLAVTCSGSPPSGGYTSLGICFHTDLQPVALNCSKQQVQLLSSLAEVGLNVLEDLQSRAATTGPSPSAVGSKPTETVSTALSSPSRSPTKHLQSISDSSELEDLGSGTSTDETVISAKDGEASQESNVGKVSLWLQWALPKVKVTLYGQDHLNIKQDVKICTEVEDLSASIDVQEVYTKVKCKVGSLNVNHKVKKPQSHHWEPGPFNGIVLSCSEKLSNLTQLPAFHSRETRTNPFFPEFAKLAETAKPHGFLSITFTRALTTCVRKKIAKRERGEKAPKERTRETDTQYMNEICLMVEPCDVIFWCPLVASALNIFHRENGKTQKEKPKASVVGTKSTHALMIATSSLPLLHFNCSNFRLFVPVDESLKGTPLQSDLLLLHVNSVSLTPQADNPLPRLVVRKDMYRRAVHAGKMQTPGSEVEDRQYQLDVNGLGLCSGLWEEVVRSMEQGRQVESEEELLISQNPAVEWNRADKQPHHQEPVHLTPIVMDYDMRVVVAPAVIVYRHPAQDSHARQPVIVCGHSLEVNVTSDLDFYISTEQVQLMHHLIDRNLSAMLGGAGQEGPKSHSNSDESSRATIERQSAELHPSLLEKQTKTVERSTEIMPMDILLTAGKISLMLYSSSLKKEDSPSNRNSQPIRMVSPFLPMGLSAIFPSSFVQESMVGKRVLKPFVHAVFSQPSTIINVQSASQKLEVSCYDVSLKGVPMDLTITACRTTTNKTVQQSCYLPGAVPQPVARQQTKLSNSLVTCLVLSHSLSYINKQNCPTVLLPAWCCPTACRTTTNQTVQQSCYLPGAVPQPVVHQQTKLSNSPVTCLVLSHSLSYDQQTKLSNSLVTCLVLSHSLSYINKQNCPTVLLPAWCCPTACRTTTNQTVQQPCYLPGAVPQPVVHQQTKLSNSPVTCLVLSHSLSYINKPNCPTVLVTCLVLSHNLSYINKQTVQQSCYLPGAVPQPVAQQQTKLSNSLVTCLVLSHSLSYINKPNCPTVLLLAWCCPTACRTHQQTKLSNSPVTCLVLSHSLSHINKPNCPTVLLLAWCCPTACRTSTNQTVQQSCYLPGAVPQPVVHQQTKLSNSPVTCLVLSHSLSYINEPNCPTVLYTCLVLSHNLSLHQQTKLSNSLVTCLVLSNNLSYINKQNCPTVLLLAWGCPTTCRMTTTTKLSSSLVISLGLFTTCHSAKLLPEASDFSVPWVQTAMGEPDPRSGVPPAVYTFTVTDFLSDQANVRLDVGRPIKVNFSITKVKQAMGVLKLLTPTKHHEIQAKLSPTVPQKDLKNLETTTQKTAGVASKPEKATSVAPTELTPLLARLHSASFAIGQVVVAMETVPHPQNPKAVMSLTGISSKVEMKLAENGTDLIATTCDTTIKDFLVKTSLHDKMRPLLGPLTSELSLACDWSTHSGSQYDPHLPKVNAGIHLGIVRVFIGQEHLNCALLMTEHIQEFVTEFTGKTKNLKRTEPDVSPPTMQSDKPPVAMDTVAMDTVISSRDDLRVGTFQYISNRDGGKRLPNPGQIVFTKERGGKPGTMAWCYHKPRVLTYIHVTPVPFHTMDDPDISFTELEEFVEYWDEVRKAFVMFHKFKLSASRSYHARFADIAMATANQVVAAQLWQVVVHSGTEVQGEPDGDTCPSEEESDPLLSPMALAACMRVDSSFAPKFVPAVSASLSASAIQISVSNHTEHLGKGPIGRLQPFKFDDSMPNDQEFLDISMEKPLLHFKHWHGDRDWSSLQTHVDTRVSTDPIHLRVAQGTVHTLTMAQRLWTQNFSPTKTDDERLILNYFVICNDTQETIRFGQVDTDENVILCSRRMHGYSWRTHKQVQMLHVCFEGWANWRWSEPFNIDTAGSFVRTIQHQGHATSLIVKVQPITPLQKQITFCGRQVFTNHLSKNLLLEIVQVRKSQPALPRDLTLDLPARTTLPSFVLEDDMIRGIRLRAQGEFTVWSGEVDVGSTKQKETSYVQISCEDGSVLQVLCTVYNLQPSTPQHMPAWALPGQRVIVLSPVFVVRSWIPGPLLMNLETRNLGERHQYQVVGKGKGHDLYNIEPELSHHVTFQFGKNGEPSSPTIRLNSDLISEVDRKPSLPTVEKLCTIPEGSDDDVGEGWPFSGYLHSRKQDTDKDVVVFQPTTELKVTFAEFSPYVDTLLLNVSPWCLLGNDTSIDLGLVLADGVALDLPAGQAIAPPKFRVSIADADTSSLPQSLPILLETEDVSPSAKYGERLIMLQEGLGLLNIVIPAPQAGGATKVCSLCVSSSVQHGIQVLHLQERVFLTNLSKLSLSTGVFPVCSLCVTSSVQHGIQVLRLQERVFLTNLSSHQLRVQAVTTDTDGRKGGFQDQDLQSIEVAMATSSKNKDTMTPIALWDVIGADQSESSKDARWFDRGVQYMRFSLANQECASTPEGNPKQETWSPAYRLGSFLRYSISVPDWSPDGTCGSIAMVTTVNESQGQLYVVVDVDPCPRFILHNNCHWMLHFGEEATEEQKLDGIPVKEELQLSGVPTIPPNSSTCYYPESLAASFPEFTEASNLSSHVHIRLAGEYYGAEWSEDEGFLFEGLLWTQAIDICEEKEHQVGLPGFGEVRVRISCMGTCRHVYIDPVKRDEVGSDLEFVEFDDVSEEVKDGKNDKTPSKHTVSLSAKQRHSSEINKATPSNELALQCGVFISEACLFLVDEVSNPSIATELLRITVDKCHIAYHPVRTDMEISEELLQLCAWRVQVDNQIFHRGNYDFAVLLCPEHKEEEGLQPRKMWSIEKTADFWAYHSMVVAKVGLNRTLSDSKIAIASVKLTQRPMTVYIEDTFIYDILNLIGSFSIPAASDDTNRPMRTHVLPREVKEAAASLIGPVSIPELTIEEMTMLVSVHASMKVFISSDHTRLTFKNFSRTPVFTVSRNLVQDLALHYGSGALFRAGWVLGSLDILGSPASLLGSISSGISDFFRLPYEGLTRGPGAFVSGVTKGASSLVRHVSAGTLTSIVNLANSISRNMDRLSLDQDHAHRNQEWRRRLPAGVTTGLVQGLSGLGLSLLGAIAGVVDQPIQSIQYAMDSSEKTVTQRATGVISGVGKGLVGVVAKPIGGAAEFVAQTGQGILQGAGLTHLPRPRCNPTIREACDAENGQVKYTWKMLQALSLPDICVHLPGSMVTPAGQLHPVVLLLTPLVLFVVSVADDTQQQAFSILDIEVKRSSHDPGSIKVKVSPQKAPTAREKEEQKERVSEFIDMTLGLPNTSPSNAESDTPSDLSAVPSPEFPATCYKFELREQYRDLFVSMFQQAKKKAQGKGFY</sequence>
<evidence type="ECO:0000256" key="3">
    <source>
        <dbReference type="ARBA" id="ARBA00023055"/>
    </source>
</evidence>
<evidence type="ECO:0000256" key="2">
    <source>
        <dbReference type="ARBA" id="ARBA00022448"/>
    </source>
</evidence>
<evidence type="ECO:0000259" key="6">
    <source>
        <dbReference type="Pfam" id="PF25036"/>
    </source>
</evidence>
<dbReference type="EMBL" id="GG666662">
    <property type="protein sequence ID" value="EEN45124.1"/>
    <property type="molecule type" value="Genomic_DNA"/>
</dbReference>
<feature type="region of interest" description="Disordered" evidence="4">
    <location>
        <begin position="1093"/>
        <end position="1145"/>
    </location>
</feature>
<gene>
    <name evidence="7" type="ORF">BRAFLDRAFT_75094</name>
</gene>
<evidence type="ECO:0000256" key="1">
    <source>
        <dbReference type="ARBA" id="ARBA00006545"/>
    </source>
</evidence>
<dbReference type="InterPro" id="IPR009543">
    <property type="entry name" value="VPS13_VAB"/>
</dbReference>
<dbReference type="PANTHER" id="PTHR12517">
    <property type="entry name" value="VACUOLAR PROTEIN SORTING-ASSOCIATED PROTEIN 13B"/>
    <property type="match status" value="1"/>
</dbReference>
<feature type="region of interest" description="Disordered" evidence="4">
    <location>
        <begin position="886"/>
        <end position="927"/>
    </location>
</feature>
<feature type="compositionally biased region" description="Low complexity" evidence="4">
    <location>
        <begin position="100"/>
        <end position="117"/>
    </location>
</feature>
<keyword evidence="2" id="KW-0813">Transport</keyword>
<reference evidence="7" key="1">
    <citation type="journal article" date="2008" name="Nature">
        <title>The amphioxus genome and the evolution of the chordate karyotype.</title>
        <authorList>
            <consortium name="US DOE Joint Genome Institute (JGI-PGF)"/>
            <person name="Putnam N.H."/>
            <person name="Butts T."/>
            <person name="Ferrier D.E.K."/>
            <person name="Furlong R.F."/>
            <person name="Hellsten U."/>
            <person name="Kawashima T."/>
            <person name="Robinson-Rechavi M."/>
            <person name="Shoguchi E."/>
            <person name="Terry A."/>
            <person name="Yu J.-K."/>
            <person name="Benito-Gutierrez E.L."/>
            <person name="Dubchak I."/>
            <person name="Garcia-Fernandez J."/>
            <person name="Gibson-Brown J.J."/>
            <person name="Grigoriev I.V."/>
            <person name="Horton A.C."/>
            <person name="de Jong P.J."/>
            <person name="Jurka J."/>
            <person name="Kapitonov V.V."/>
            <person name="Kohara Y."/>
            <person name="Kuroki Y."/>
            <person name="Lindquist E."/>
            <person name="Lucas S."/>
            <person name="Osoegawa K."/>
            <person name="Pennacchio L.A."/>
            <person name="Salamov A.A."/>
            <person name="Satou Y."/>
            <person name="Sauka-Spengler T."/>
            <person name="Schmutz J."/>
            <person name="Shin-I T."/>
            <person name="Toyoda A."/>
            <person name="Bronner-Fraser M."/>
            <person name="Fujiyama A."/>
            <person name="Holland L.Z."/>
            <person name="Holland P.W.H."/>
            <person name="Satoh N."/>
            <person name="Rokhsar D.S."/>
        </authorList>
    </citation>
    <scope>NUCLEOTIDE SEQUENCE [LARGE SCALE GENOMIC DNA]</scope>
    <source>
        <strain evidence="7">S238N-H82</strain>
        <tissue evidence="7">Testes</tissue>
    </source>
</reference>
<feature type="domain" description="Chorein N-terminal" evidence="5">
    <location>
        <begin position="1"/>
        <end position="292"/>
    </location>
</feature>
<organism>
    <name type="scientific">Branchiostoma floridae</name>
    <name type="common">Florida lancelet</name>
    <name type="synonym">Amphioxus</name>
    <dbReference type="NCBI Taxonomy" id="7739"/>
    <lineage>
        <taxon>Eukaryota</taxon>
        <taxon>Metazoa</taxon>
        <taxon>Chordata</taxon>
        <taxon>Cephalochordata</taxon>
        <taxon>Leptocardii</taxon>
        <taxon>Amphioxiformes</taxon>
        <taxon>Branchiostomatidae</taxon>
        <taxon>Branchiostoma</taxon>
    </lineage>
</organism>
<feature type="region of interest" description="Disordered" evidence="4">
    <location>
        <begin position="604"/>
        <end position="637"/>
    </location>
</feature>
<feature type="region of interest" description="Disordered" evidence="4">
    <location>
        <begin position="95"/>
        <end position="123"/>
    </location>
</feature>
<comment type="similarity">
    <text evidence="1">Belongs to the VPS13 family.</text>
</comment>
<feature type="region of interest" description="Disordered" evidence="4">
    <location>
        <begin position="1591"/>
        <end position="1622"/>
    </location>
</feature>
<evidence type="ECO:0000259" key="5">
    <source>
        <dbReference type="Pfam" id="PF12624"/>
    </source>
</evidence>
<evidence type="ECO:0000256" key="4">
    <source>
        <dbReference type="SAM" id="MobiDB-lite"/>
    </source>
</evidence>
<dbReference type="InterPro" id="IPR026854">
    <property type="entry name" value="VPS13_N"/>
</dbReference>
<feature type="compositionally biased region" description="Basic and acidic residues" evidence="4">
    <location>
        <begin position="1598"/>
        <end position="1617"/>
    </location>
</feature>
<dbReference type="GO" id="GO:0006869">
    <property type="term" value="P:lipid transport"/>
    <property type="evidence" value="ECO:0007669"/>
    <property type="project" value="UniProtKB-KW"/>
</dbReference>
<feature type="compositionally biased region" description="Basic and acidic residues" evidence="4">
    <location>
        <begin position="886"/>
        <end position="899"/>
    </location>
</feature>
<dbReference type="STRING" id="7739.C3ZQS8"/>
<dbReference type="eggNOG" id="KOG1809">
    <property type="taxonomic scope" value="Eukaryota"/>
</dbReference>
<protein>
    <recommendedName>
        <fullName evidence="8">Chorein N-terminal domain-containing protein</fullName>
    </recommendedName>
</protein>
<dbReference type="Pfam" id="PF25036">
    <property type="entry name" value="VPS13_VAB"/>
    <property type="match status" value="1"/>
</dbReference>
<evidence type="ECO:0008006" key="8">
    <source>
        <dbReference type="Google" id="ProtNLM"/>
    </source>
</evidence>
<keyword evidence="3" id="KW-0445">Lipid transport</keyword>
<feature type="compositionally biased region" description="Basic and acidic residues" evidence="4">
    <location>
        <begin position="4214"/>
        <end position="4227"/>
    </location>
</feature>